<evidence type="ECO:0000313" key="2">
    <source>
        <dbReference type="Proteomes" id="UP000184114"/>
    </source>
</evidence>
<name>A0A1M4XAQ6_9FIRM</name>
<dbReference type="AlphaFoldDB" id="A0A1M4XAQ6"/>
<protein>
    <submittedName>
        <fullName evidence="1">Uncharacterized protein</fullName>
    </submittedName>
</protein>
<reference evidence="2" key="1">
    <citation type="submission" date="2016-11" db="EMBL/GenBank/DDBJ databases">
        <authorList>
            <person name="Varghese N."/>
            <person name="Submissions S."/>
        </authorList>
    </citation>
    <scope>NUCLEOTIDE SEQUENCE [LARGE SCALE GENOMIC DNA]</scope>
    <source>
        <strain evidence="2">DSM 18095</strain>
    </source>
</reference>
<organism evidence="1 2">
    <name type="scientific">Tissierella praeacuta DSM 18095</name>
    <dbReference type="NCBI Taxonomy" id="1123404"/>
    <lineage>
        <taxon>Bacteria</taxon>
        <taxon>Bacillati</taxon>
        <taxon>Bacillota</taxon>
        <taxon>Tissierellia</taxon>
        <taxon>Tissierellales</taxon>
        <taxon>Tissierellaceae</taxon>
        <taxon>Tissierella</taxon>
    </lineage>
</organism>
<evidence type="ECO:0000313" key="1">
    <source>
        <dbReference type="EMBL" id="SHE90523.1"/>
    </source>
</evidence>
<keyword evidence="2" id="KW-1185">Reference proteome</keyword>
<dbReference type="EMBL" id="FQTY01000010">
    <property type="protein sequence ID" value="SHE90523.1"/>
    <property type="molecule type" value="Genomic_DNA"/>
</dbReference>
<dbReference type="STRING" id="1123404.SAMN02745784_02187"/>
<dbReference type="Proteomes" id="UP000184114">
    <property type="component" value="Unassembled WGS sequence"/>
</dbReference>
<proteinExistence type="predicted"/>
<gene>
    <name evidence="1" type="ORF">SAMN02745784_02187</name>
</gene>
<sequence length="225" mass="27277">MIKNKMKSYLGDKYTDNHIINFLNYWMAPNEPREENDLDCLYFNGDLRADTIFSVWTPLKFVLDCLNPNEKFYKKNKFGPDPHKYLKKIKHNIDTYLPKSEKVVEELYYFVKLAETRANAMKWPSQGINNKRYDYYDQMPPTLYNCFPNGDYSSYFGKEIALNDWIERERLEMFFFNGIYSKETVKPLITNMRPNERKWLEDKNEIIEMLQKMNIILDERLRLYK</sequence>
<accession>A0A1M4XAQ6</accession>